<sequence>MSNLEKVESAEAKMNDAKEALLSYIEGRKPIDRDQHRRLLVRLKKAQQDFMKAISESGK</sequence>
<evidence type="ECO:0000313" key="1">
    <source>
        <dbReference type="EMBL" id="SPF48715.1"/>
    </source>
</evidence>
<protein>
    <submittedName>
        <fullName evidence="1">Uncharacterized protein</fullName>
    </submittedName>
</protein>
<dbReference type="EMBL" id="OMOD01000186">
    <property type="protein sequence ID" value="SPF48715.1"/>
    <property type="molecule type" value="Genomic_DNA"/>
</dbReference>
<dbReference type="Proteomes" id="UP000238701">
    <property type="component" value="Unassembled WGS sequence"/>
</dbReference>
<accession>A0A2U3L9U2</accession>
<dbReference type="AlphaFoldDB" id="A0A2U3L9U2"/>
<name>A0A2U3L9U2_9BACT</name>
<reference evidence="2" key="1">
    <citation type="submission" date="2018-02" db="EMBL/GenBank/DDBJ databases">
        <authorList>
            <person name="Hausmann B."/>
        </authorList>
    </citation>
    <scope>NUCLEOTIDE SEQUENCE [LARGE SCALE GENOMIC DNA]</scope>
    <source>
        <strain evidence="2">Peat soil MAG SbA1</strain>
    </source>
</reference>
<proteinExistence type="predicted"/>
<organism evidence="1 2">
    <name type="scientific">Candidatus Sulfotelmatobacter kueseliae</name>
    <dbReference type="NCBI Taxonomy" id="2042962"/>
    <lineage>
        <taxon>Bacteria</taxon>
        <taxon>Pseudomonadati</taxon>
        <taxon>Acidobacteriota</taxon>
        <taxon>Terriglobia</taxon>
        <taxon>Terriglobales</taxon>
        <taxon>Candidatus Korobacteraceae</taxon>
        <taxon>Candidatus Sulfotelmatobacter</taxon>
    </lineage>
</organism>
<evidence type="ECO:0000313" key="2">
    <source>
        <dbReference type="Proteomes" id="UP000238701"/>
    </source>
</evidence>
<gene>
    <name evidence="1" type="ORF">SBA1_880002</name>
</gene>